<sequence length="898" mass="100491">MARGVPGDVDPLVGMSRDPKPPEVSEVGRGEMTDEALRVRSFQGGEILGGDGGGGELKCCYKSWKKEEIGGTTVCLARFRRLSTVLEWEVLGWEAMSARGAAGGVVVFWGQESLGASRPWRELFWEELGAIRGLWSDPWCIGGDFNVVRFPSERSREGRITGSMRRFSEVGSFSNFGGVGESLQWGFQCSLPRPVSDHFPILIDGGGLKEWNSEVFGRIEVNKRLALDKVSHWDIQEQLRVLNDWELEARKEAKEDFKKWVLMEEISWRQKSRQTWLKEGDKNTGFFHKMANSNRRKNCLKKIKVNGNWLSEEQEIQRGVVRAFQSLLSDPGGWRPSVNNLEFDSIGVEEAARLELMFTVEEVFLALSELNGDKAPGPDGLNTTFLVLIPKKGGAEDLTDFRPISLVGSLYKLLAKVLANRLKKVVGKVVSTTQNAFVEGRQILDAALIANEVIDSLMKRKESGVLCKLDLEKAYDRINWDFLLTRGLRQGDPLSPYLFVLGMEALTSLINRAVRGGYLSGCSIRGREGAEIRVSHLLFADDTLVFCEDSQEQLAFLSWLLLWFEATSGLRINLNKSEILPVGRVENAELLAAELGCKVGSLPSTYLGLPLGASHKSVMVWDGMEERMRKRLALWKRQFISKGGRITLIRSTLASIPTYLMSLMRGALEKKPHLIKWGIVCSHKKKGGLGIRDLTILNRALLCKWSWRFAVERDSYWKLIIGTKFGVGSGGWCTCGGREGYGVGLWKEISKEGLLLLNNVSFSVGDGKRVRFWKDKWCGNTPLCEAYPSLFDLAVSKARRLRTVGTLGEDGVEETKDGKFSVKSCFNSLDHSSAVPFPGELFGVRLFLPRWAFLLGKPLGGRDTLLGWLAPLKDKKRSKVWRAAPLCLFWTFGRKEIG</sequence>
<feature type="region of interest" description="Disordered" evidence="1">
    <location>
        <begin position="1"/>
        <end position="29"/>
    </location>
</feature>
<comment type="caution">
    <text evidence="3">The sequence shown here is derived from an EMBL/GenBank/DDBJ whole genome shotgun (WGS) entry which is preliminary data.</text>
</comment>
<dbReference type="EMBL" id="QGNW01001108">
    <property type="protein sequence ID" value="RVW55706.1"/>
    <property type="molecule type" value="Genomic_DNA"/>
</dbReference>
<feature type="compositionally biased region" description="Basic and acidic residues" evidence="1">
    <location>
        <begin position="17"/>
        <end position="29"/>
    </location>
</feature>
<name>A0A438F714_VITVI</name>
<dbReference type="Proteomes" id="UP000288805">
    <property type="component" value="Unassembled WGS sequence"/>
</dbReference>
<feature type="domain" description="Reverse transcriptase" evidence="2">
    <location>
        <begin position="370"/>
        <end position="611"/>
    </location>
</feature>
<proteinExistence type="predicted"/>
<dbReference type="PROSITE" id="PS50878">
    <property type="entry name" value="RT_POL"/>
    <property type="match status" value="1"/>
</dbReference>
<reference evidence="3 4" key="1">
    <citation type="journal article" date="2018" name="PLoS Genet.">
        <title>Population sequencing reveals clonal diversity and ancestral inbreeding in the grapevine cultivar Chardonnay.</title>
        <authorList>
            <person name="Roach M.J."/>
            <person name="Johnson D.L."/>
            <person name="Bohlmann J."/>
            <person name="van Vuuren H.J."/>
            <person name="Jones S.J."/>
            <person name="Pretorius I.S."/>
            <person name="Schmidt S.A."/>
            <person name="Borneman A.R."/>
        </authorList>
    </citation>
    <scope>NUCLEOTIDE SEQUENCE [LARGE SCALE GENOMIC DNA]</scope>
    <source>
        <strain evidence="4">cv. Chardonnay</strain>
        <tissue evidence="3">Leaf</tissue>
    </source>
</reference>
<dbReference type="PANTHER" id="PTHR33116">
    <property type="entry name" value="REVERSE TRANSCRIPTASE ZINC-BINDING DOMAIN-CONTAINING PROTEIN-RELATED-RELATED"/>
    <property type="match status" value="1"/>
</dbReference>
<evidence type="ECO:0000259" key="2">
    <source>
        <dbReference type="PROSITE" id="PS50878"/>
    </source>
</evidence>
<evidence type="ECO:0000313" key="3">
    <source>
        <dbReference type="EMBL" id="RVW55706.1"/>
    </source>
</evidence>
<dbReference type="CDD" id="cd01650">
    <property type="entry name" value="RT_nLTR_like"/>
    <property type="match status" value="1"/>
</dbReference>
<protein>
    <submittedName>
        <fullName evidence="3">LINE-1 retrotransposable element ORF2 protein</fullName>
    </submittedName>
</protein>
<dbReference type="AlphaFoldDB" id="A0A438F714"/>
<dbReference type="InterPro" id="IPR043502">
    <property type="entry name" value="DNA/RNA_pol_sf"/>
</dbReference>
<dbReference type="InterPro" id="IPR000477">
    <property type="entry name" value="RT_dom"/>
</dbReference>
<accession>A0A438F714</accession>
<dbReference type="PANTHER" id="PTHR33116:SF78">
    <property type="entry name" value="OS12G0587133 PROTEIN"/>
    <property type="match status" value="1"/>
</dbReference>
<evidence type="ECO:0000313" key="4">
    <source>
        <dbReference type="Proteomes" id="UP000288805"/>
    </source>
</evidence>
<gene>
    <name evidence="3" type="primary">Pol_14</name>
    <name evidence="3" type="ORF">CK203_085216</name>
</gene>
<dbReference type="Pfam" id="PF00078">
    <property type="entry name" value="RVT_1"/>
    <property type="match status" value="2"/>
</dbReference>
<dbReference type="InterPro" id="IPR036691">
    <property type="entry name" value="Endo/exonu/phosph_ase_sf"/>
</dbReference>
<dbReference type="SUPFAM" id="SSF56672">
    <property type="entry name" value="DNA/RNA polymerases"/>
    <property type="match status" value="1"/>
</dbReference>
<evidence type="ECO:0000256" key="1">
    <source>
        <dbReference type="SAM" id="MobiDB-lite"/>
    </source>
</evidence>
<dbReference type="SUPFAM" id="SSF56219">
    <property type="entry name" value="DNase I-like"/>
    <property type="match status" value="1"/>
</dbReference>
<organism evidence="3 4">
    <name type="scientific">Vitis vinifera</name>
    <name type="common">Grape</name>
    <dbReference type="NCBI Taxonomy" id="29760"/>
    <lineage>
        <taxon>Eukaryota</taxon>
        <taxon>Viridiplantae</taxon>
        <taxon>Streptophyta</taxon>
        <taxon>Embryophyta</taxon>
        <taxon>Tracheophyta</taxon>
        <taxon>Spermatophyta</taxon>
        <taxon>Magnoliopsida</taxon>
        <taxon>eudicotyledons</taxon>
        <taxon>Gunneridae</taxon>
        <taxon>Pentapetalae</taxon>
        <taxon>rosids</taxon>
        <taxon>Vitales</taxon>
        <taxon>Vitaceae</taxon>
        <taxon>Viteae</taxon>
        <taxon>Vitis</taxon>
    </lineage>
</organism>